<gene>
    <name evidence="7" type="ORF">DFR37_113122</name>
</gene>
<comment type="caution">
    <text evidence="7">The sequence shown here is derived from an EMBL/GenBank/DDBJ whole genome shotgun (WGS) entry which is preliminary data.</text>
</comment>
<feature type="domain" description="Plastocyanin-like" evidence="5">
    <location>
        <begin position="485"/>
        <end position="579"/>
    </location>
</feature>
<feature type="domain" description="Plastocyanin-like" evidence="6">
    <location>
        <begin position="107"/>
        <end position="234"/>
    </location>
</feature>
<dbReference type="OrthoDB" id="9757546at2"/>
<dbReference type="PROSITE" id="PS00080">
    <property type="entry name" value="MULTICOPPER_OXIDASE2"/>
    <property type="match status" value="1"/>
</dbReference>
<dbReference type="Pfam" id="PF07731">
    <property type="entry name" value="Cu-oxidase_2"/>
    <property type="match status" value="1"/>
</dbReference>
<dbReference type="InterPro" id="IPR045087">
    <property type="entry name" value="Cu-oxidase_fam"/>
</dbReference>
<dbReference type="AlphaFoldDB" id="A0A366H3Z7"/>
<dbReference type="Gene3D" id="2.60.40.420">
    <property type="entry name" value="Cupredoxins - blue copper proteins"/>
    <property type="match status" value="3"/>
</dbReference>
<proteinExistence type="predicted"/>
<evidence type="ECO:0000256" key="3">
    <source>
        <dbReference type="ARBA" id="ARBA00023002"/>
    </source>
</evidence>
<dbReference type="InterPro" id="IPR002355">
    <property type="entry name" value="Cu_oxidase_Cu_BS"/>
</dbReference>
<evidence type="ECO:0000259" key="5">
    <source>
        <dbReference type="Pfam" id="PF07731"/>
    </source>
</evidence>
<organism evidence="7 8">
    <name type="scientific">Eoetvoesiella caeni</name>
    <dbReference type="NCBI Taxonomy" id="645616"/>
    <lineage>
        <taxon>Bacteria</taxon>
        <taxon>Pseudomonadati</taxon>
        <taxon>Pseudomonadota</taxon>
        <taxon>Betaproteobacteria</taxon>
        <taxon>Burkholderiales</taxon>
        <taxon>Alcaligenaceae</taxon>
        <taxon>Eoetvoesiella</taxon>
    </lineage>
</organism>
<dbReference type="SUPFAM" id="SSF49503">
    <property type="entry name" value="Cupredoxins"/>
    <property type="match status" value="3"/>
</dbReference>
<evidence type="ECO:0000256" key="1">
    <source>
        <dbReference type="ARBA" id="ARBA00004418"/>
    </source>
</evidence>
<evidence type="ECO:0000259" key="6">
    <source>
        <dbReference type="Pfam" id="PF07732"/>
    </source>
</evidence>
<dbReference type="InterPro" id="IPR011706">
    <property type="entry name" value="Cu-oxidase_C"/>
</dbReference>
<name>A0A366H3Z7_9BURK</name>
<dbReference type="PANTHER" id="PTHR11709">
    <property type="entry name" value="MULTI-COPPER OXIDASE"/>
    <property type="match status" value="1"/>
</dbReference>
<protein>
    <submittedName>
        <fullName evidence="7">FtsP/CotA-like multicopper oxidase with cupredoxin domain</fullName>
    </submittedName>
</protein>
<comment type="subcellular location">
    <subcellularLocation>
        <location evidence="1">Periplasm</location>
    </subcellularLocation>
</comment>
<dbReference type="InterPro" id="IPR008972">
    <property type="entry name" value="Cupredoxin"/>
</dbReference>
<reference evidence="7 8" key="1">
    <citation type="submission" date="2018-06" db="EMBL/GenBank/DDBJ databases">
        <title>Genomic Encyclopedia of Type Strains, Phase IV (KMG-IV): sequencing the most valuable type-strain genomes for metagenomic binning, comparative biology and taxonomic classification.</title>
        <authorList>
            <person name="Goeker M."/>
        </authorList>
    </citation>
    <scope>NUCLEOTIDE SEQUENCE [LARGE SCALE GENOMIC DNA]</scope>
    <source>
        <strain evidence="7 8">DSM 25520</strain>
    </source>
</reference>
<dbReference type="CDD" id="cd13853">
    <property type="entry name" value="CuRO_1_Tth-MCO_like"/>
    <property type="match status" value="1"/>
</dbReference>
<dbReference type="PROSITE" id="PS00079">
    <property type="entry name" value="MULTICOPPER_OXIDASE1"/>
    <property type="match status" value="1"/>
</dbReference>
<accession>A0A366H3Z7</accession>
<sequence>MNTRDRLCTDQPLVATTGPADPKRRDVLRWSLGLSAGLVLPPLAGCDSGDGNSAAATPDTLPEASRIYAQNGLIDIELVGAYGNRNVQFAASAQNTYPGTSRARSAYLRSYNSGILAPTLCLNAGDTLRILLKNRLPGNDAKYSSLSYLNYQNSTNLHFHGMHVDPKEIRPGVYGDYMVDSPDAGVKPGADRQHEITLPTNHSNGIYWYHPHLHGSTTTQVLNGMFGAILVSTPRNDFDLSKDIRERVIFVHRLNLTKEGHSDNLYEYEDDNNSAFVLNGAYQPTIVMRPGEIQNWHFLNSDVFYPFSPVLDDHTLWYYARDGNVFARQYRPINADTVAKIDGRFWPGSVMYPGNRDSMLVQASKTPGTYYLRAAKAPSSTDPEIVARIVVEGSPVEMDLPSPNRLPLYNNYQPITDAELAQNGGKTRAVILAILDKDNPLLVQPIPAGEEWFVPEKDNSGLTNFVFSTGNEGTKLAPFQSALAATQTVALNAVEEWTLYNMNGYPHPFHIHINDCYVIKVNGEDIEPYWCDTIPLAPNGTQNKPTSITFRSRFTDFTGKFVWHCHALDHEDMGMMELVEVLA</sequence>
<keyword evidence="3" id="KW-0560">Oxidoreductase</keyword>
<dbReference type="GO" id="GO:0042597">
    <property type="term" value="C:periplasmic space"/>
    <property type="evidence" value="ECO:0007669"/>
    <property type="project" value="UniProtKB-SubCell"/>
</dbReference>
<keyword evidence="8" id="KW-1185">Reference proteome</keyword>
<dbReference type="GO" id="GO:0005507">
    <property type="term" value="F:copper ion binding"/>
    <property type="evidence" value="ECO:0007669"/>
    <property type="project" value="InterPro"/>
</dbReference>
<feature type="region of interest" description="Disordered" evidence="4">
    <location>
        <begin position="1"/>
        <end position="20"/>
    </location>
</feature>
<dbReference type="EMBL" id="QNRQ01000013">
    <property type="protein sequence ID" value="RBP36291.1"/>
    <property type="molecule type" value="Genomic_DNA"/>
</dbReference>
<evidence type="ECO:0000313" key="8">
    <source>
        <dbReference type="Proteomes" id="UP000253628"/>
    </source>
</evidence>
<evidence type="ECO:0000256" key="2">
    <source>
        <dbReference type="ARBA" id="ARBA00022723"/>
    </source>
</evidence>
<dbReference type="Pfam" id="PF07732">
    <property type="entry name" value="Cu-oxidase_3"/>
    <property type="match status" value="1"/>
</dbReference>
<dbReference type="GO" id="GO:0016491">
    <property type="term" value="F:oxidoreductase activity"/>
    <property type="evidence" value="ECO:0007669"/>
    <property type="project" value="UniProtKB-KW"/>
</dbReference>
<keyword evidence="2" id="KW-0479">Metal-binding</keyword>
<evidence type="ECO:0000256" key="4">
    <source>
        <dbReference type="SAM" id="MobiDB-lite"/>
    </source>
</evidence>
<dbReference type="InterPro" id="IPR011707">
    <property type="entry name" value="Cu-oxidase-like_N"/>
</dbReference>
<dbReference type="Proteomes" id="UP000253628">
    <property type="component" value="Unassembled WGS sequence"/>
</dbReference>
<dbReference type="PANTHER" id="PTHR11709:SF518">
    <property type="entry name" value="MULTICOPPER OXIDASE"/>
    <property type="match status" value="1"/>
</dbReference>
<dbReference type="CDD" id="cd13900">
    <property type="entry name" value="CuRO_3_Tth-MCO_like"/>
    <property type="match status" value="1"/>
</dbReference>
<evidence type="ECO:0000313" key="7">
    <source>
        <dbReference type="EMBL" id="RBP36291.1"/>
    </source>
</evidence>
<dbReference type="InterPro" id="IPR033138">
    <property type="entry name" value="Cu_oxidase_CS"/>
</dbReference>
<dbReference type="RefSeq" id="WP_113934723.1">
    <property type="nucleotide sequence ID" value="NZ_JACCEU010000010.1"/>
</dbReference>